<evidence type="ECO:0000256" key="1">
    <source>
        <dbReference type="ARBA" id="ARBA00007623"/>
    </source>
</evidence>
<reference evidence="9" key="1">
    <citation type="journal article" date="2015" name="PLoS Genet.">
        <title>Genome Sequence and Transcriptome Analyses of Chrysochromulina tobin: Metabolic Tools for Enhanced Algal Fitness in the Prominent Order Prymnesiales (Haptophyceae).</title>
        <authorList>
            <person name="Hovde B.T."/>
            <person name="Deodato C.R."/>
            <person name="Hunsperger H.M."/>
            <person name="Ryken S.A."/>
            <person name="Yost W."/>
            <person name="Jha R.K."/>
            <person name="Patterson J."/>
            <person name="Monnat R.J. Jr."/>
            <person name="Barlow S.B."/>
            <person name="Starkenburg S.R."/>
            <person name="Cattolico R.A."/>
        </authorList>
    </citation>
    <scope>NUCLEOTIDE SEQUENCE</scope>
    <source>
        <strain evidence="9">CCMP291</strain>
    </source>
</reference>
<feature type="active site" evidence="5 6">
    <location>
        <position position="530"/>
    </location>
</feature>
<dbReference type="PANTHER" id="PTHR10183">
    <property type="entry name" value="CALPAIN"/>
    <property type="match status" value="1"/>
</dbReference>
<dbReference type="GO" id="GO:0004198">
    <property type="term" value="F:calcium-dependent cysteine-type endopeptidase activity"/>
    <property type="evidence" value="ECO:0007669"/>
    <property type="project" value="InterPro"/>
</dbReference>
<proteinExistence type="inferred from homology"/>
<feature type="active site" evidence="5 6">
    <location>
        <position position="507"/>
    </location>
</feature>
<evidence type="ECO:0000256" key="3">
    <source>
        <dbReference type="ARBA" id="ARBA00022801"/>
    </source>
</evidence>
<dbReference type="PRINTS" id="PR00704">
    <property type="entry name" value="CALPAIN"/>
</dbReference>
<dbReference type="SUPFAM" id="SSF54001">
    <property type="entry name" value="Cysteine proteinases"/>
    <property type="match status" value="1"/>
</dbReference>
<dbReference type="Gene3D" id="3.90.70.10">
    <property type="entry name" value="Cysteine proteinases"/>
    <property type="match status" value="1"/>
</dbReference>
<dbReference type="GO" id="GO:0006508">
    <property type="term" value="P:proteolysis"/>
    <property type="evidence" value="ECO:0007669"/>
    <property type="project" value="UniProtKB-KW"/>
</dbReference>
<dbReference type="InterPro" id="IPR038765">
    <property type="entry name" value="Papain-like_cys_pep_sf"/>
</dbReference>
<evidence type="ECO:0000256" key="5">
    <source>
        <dbReference type="PIRSR" id="PIRSR622684-1"/>
    </source>
</evidence>
<evidence type="ECO:0000313" key="8">
    <source>
        <dbReference type="EMBL" id="KOO53712.1"/>
    </source>
</evidence>
<dbReference type="Pfam" id="PF00648">
    <property type="entry name" value="Peptidase_C2"/>
    <property type="match status" value="1"/>
</dbReference>
<organism evidence="8 9">
    <name type="scientific">Chrysochromulina tobinii</name>
    <dbReference type="NCBI Taxonomy" id="1460289"/>
    <lineage>
        <taxon>Eukaryota</taxon>
        <taxon>Haptista</taxon>
        <taxon>Haptophyta</taxon>
        <taxon>Prymnesiophyceae</taxon>
        <taxon>Prymnesiales</taxon>
        <taxon>Chrysochromulinaceae</taxon>
        <taxon>Chrysochromulina</taxon>
    </lineage>
</organism>
<dbReference type="EMBL" id="JWZX01000104">
    <property type="protein sequence ID" value="KOO53712.1"/>
    <property type="molecule type" value="Genomic_DNA"/>
</dbReference>
<feature type="active site" evidence="5 6">
    <location>
        <position position="297"/>
    </location>
</feature>
<dbReference type="Proteomes" id="UP000037460">
    <property type="component" value="Unassembled WGS sequence"/>
</dbReference>
<accession>A0A0M0LS28</accession>
<evidence type="ECO:0000259" key="7">
    <source>
        <dbReference type="PROSITE" id="PS50203"/>
    </source>
</evidence>
<dbReference type="PROSITE" id="PS00139">
    <property type="entry name" value="THIOL_PROTEASE_CYS"/>
    <property type="match status" value="1"/>
</dbReference>
<dbReference type="InterPro" id="IPR000169">
    <property type="entry name" value="Pept_cys_AS"/>
</dbReference>
<dbReference type="PROSITE" id="PS50203">
    <property type="entry name" value="CALPAIN_CAT"/>
    <property type="match status" value="1"/>
</dbReference>
<dbReference type="SMART" id="SM00230">
    <property type="entry name" value="CysPc"/>
    <property type="match status" value="1"/>
</dbReference>
<gene>
    <name evidence="8" type="ORF">Ctob_010603</name>
</gene>
<sequence length="601" mass="66260">MRLNLGFLLGDPTPTPPPTSGVSDVYLLATMLMTALVIVLHVMSHLRNWKSGGSAQAGGALKAAVSMASQHTQELLDYVALLEKRVKELELATGAVPPPKKKIERAEDSPLLKSAHKAASVPKVPIEKQIDYSSADASKWNFTELTYKGSARYIAVGKEEKVQGPIAEGLKKIRETPAKYFAIKYQTDMAEWPAGEQEYRLIHREGTKGYSPQNTGPDGWMTILMAEYQRLPSLPSLPDEVKDGFTEEMAFQGYLLHHAKNPPLFPGRGQGIGDTPNLKIIGDIDPSDVSQGDVGDCWLLSAISSLAEFDGAIARLFRKTPNLKSMPREGPNKYTISLWDLATWTEVDVVVDERLAAKATGDGLLGCSPSHDGELWVCYLEKAVAIHCGGWDEIDGGQCTHAWSILTGCKEQYTIRKGKTGKFGCLSKFNPNERRWEALENSPQKGFRGLWPSAWPKVGGGGSYTLQLDEEELFMRMCAWDDANFVIAAGTKAGSDTQSTDGIVDGHAYTVLECVNDVAGTDVDLIKMRNPWGKGEIENGEFDDDGPGWQKYPQVKAFLKPVVADDGIFWLSKDEFFKYFHTLYVCAKDMSDFIPAHERKN</sequence>
<dbReference type="PANTHER" id="PTHR10183:SF379">
    <property type="entry name" value="CALPAIN-5"/>
    <property type="match status" value="1"/>
</dbReference>
<feature type="domain" description="Calpain catalytic" evidence="7">
    <location>
        <begin position="231"/>
        <end position="589"/>
    </location>
</feature>
<keyword evidence="2 6" id="KW-0645">Protease</keyword>
<evidence type="ECO:0000256" key="2">
    <source>
        <dbReference type="ARBA" id="ARBA00022670"/>
    </source>
</evidence>
<keyword evidence="4 6" id="KW-0788">Thiol protease</keyword>
<comment type="similarity">
    <text evidence="1">Belongs to the peptidase C2 family.</text>
</comment>
<evidence type="ECO:0000256" key="6">
    <source>
        <dbReference type="PROSITE-ProRule" id="PRU00239"/>
    </source>
</evidence>
<dbReference type="OrthoDB" id="424753at2759"/>
<keyword evidence="3 6" id="KW-0378">Hydrolase</keyword>
<evidence type="ECO:0000256" key="4">
    <source>
        <dbReference type="ARBA" id="ARBA00022807"/>
    </source>
</evidence>
<evidence type="ECO:0000313" key="9">
    <source>
        <dbReference type="Proteomes" id="UP000037460"/>
    </source>
</evidence>
<dbReference type="InterPro" id="IPR001300">
    <property type="entry name" value="Peptidase_C2_calpain_cat"/>
</dbReference>
<dbReference type="InterPro" id="IPR022684">
    <property type="entry name" value="Calpain_cysteine_protease"/>
</dbReference>
<protein>
    <recommendedName>
        <fullName evidence="7">Calpain catalytic domain-containing protein</fullName>
    </recommendedName>
</protein>
<name>A0A0M0LS28_9EUKA</name>
<keyword evidence="9" id="KW-1185">Reference proteome</keyword>
<dbReference type="AlphaFoldDB" id="A0A0M0LS28"/>
<comment type="caution">
    <text evidence="8">The sequence shown here is derived from an EMBL/GenBank/DDBJ whole genome shotgun (WGS) entry which is preliminary data.</text>
</comment>